<reference evidence="2" key="1">
    <citation type="submission" date="2017-02" db="EMBL/GenBank/DDBJ databases">
        <authorList>
            <person name="Varghese N."/>
            <person name="Submissions S."/>
        </authorList>
    </citation>
    <scope>NUCLEOTIDE SEQUENCE [LARGE SCALE GENOMIC DNA]</scope>
    <source>
        <strain evidence="2">ATCC 700200</strain>
    </source>
</reference>
<dbReference type="Proteomes" id="UP000190774">
    <property type="component" value="Unassembled WGS sequence"/>
</dbReference>
<organism evidence="1 2">
    <name type="scientific">Prosthecobacter debontii</name>
    <dbReference type="NCBI Taxonomy" id="48467"/>
    <lineage>
        <taxon>Bacteria</taxon>
        <taxon>Pseudomonadati</taxon>
        <taxon>Verrucomicrobiota</taxon>
        <taxon>Verrucomicrobiia</taxon>
        <taxon>Verrucomicrobiales</taxon>
        <taxon>Verrucomicrobiaceae</taxon>
        <taxon>Prosthecobacter</taxon>
    </lineage>
</organism>
<evidence type="ECO:0000313" key="2">
    <source>
        <dbReference type="Proteomes" id="UP000190774"/>
    </source>
</evidence>
<keyword evidence="2" id="KW-1185">Reference proteome</keyword>
<sequence length="64" mass="7142">MSILNKLIPITSECQSKSILGIFYLSKLSRGNKQAKCMSWRSESFIGNTTPPKILQVLCVRANP</sequence>
<gene>
    <name evidence="1" type="ORF">SAMN02745166_02754</name>
</gene>
<proteinExistence type="predicted"/>
<dbReference type="AlphaFoldDB" id="A0A1T4YA75"/>
<accession>A0A1T4YA75</accession>
<protein>
    <submittedName>
        <fullName evidence="1">Uncharacterized protein</fullName>
    </submittedName>
</protein>
<evidence type="ECO:0000313" key="1">
    <source>
        <dbReference type="EMBL" id="SKA98418.1"/>
    </source>
</evidence>
<dbReference type="EMBL" id="FUYE01000008">
    <property type="protein sequence ID" value="SKA98418.1"/>
    <property type="molecule type" value="Genomic_DNA"/>
</dbReference>
<name>A0A1T4YA75_9BACT</name>